<proteinExistence type="predicted"/>
<keyword evidence="2" id="KW-0732">Signal</keyword>
<feature type="chain" id="PRO_5003314815" evidence="2">
    <location>
        <begin position="22"/>
        <end position="153"/>
    </location>
</feature>
<dbReference type="KEGG" id="mlr:MELLADRAFT_89259"/>
<organism evidence="4">
    <name type="scientific">Melampsora larici-populina (strain 98AG31 / pathotype 3-4-7)</name>
    <name type="common">Poplar leaf rust fungus</name>
    <dbReference type="NCBI Taxonomy" id="747676"/>
    <lineage>
        <taxon>Eukaryota</taxon>
        <taxon>Fungi</taxon>
        <taxon>Dikarya</taxon>
        <taxon>Basidiomycota</taxon>
        <taxon>Pucciniomycotina</taxon>
        <taxon>Pucciniomycetes</taxon>
        <taxon>Pucciniales</taxon>
        <taxon>Melampsoraceae</taxon>
        <taxon>Melampsora</taxon>
    </lineage>
</organism>
<feature type="compositionally biased region" description="Low complexity" evidence="1">
    <location>
        <begin position="78"/>
        <end position="92"/>
    </location>
</feature>
<name>F4R5I9_MELLP</name>
<dbReference type="HOGENOM" id="CLU_1796887_0_0_1"/>
<dbReference type="EMBL" id="GL883091">
    <property type="protein sequence ID" value="EGG12256.1"/>
    <property type="molecule type" value="Genomic_DNA"/>
</dbReference>
<feature type="region of interest" description="Disordered" evidence="1">
    <location>
        <begin position="45"/>
        <end position="99"/>
    </location>
</feature>
<accession>F4R5I9</accession>
<feature type="compositionally biased region" description="Polar residues" evidence="1">
    <location>
        <begin position="45"/>
        <end position="59"/>
    </location>
</feature>
<dbReference type="VEuPathDB" id="FungiDB:MELLADRAFT_89259"/>
<dbReference type="OrthoDB" id="10649900at2759"/>
<evidence type="ECO:0000313" key="3">
    <source>
        <dbReference type="EMBL" id="EGG12256.1"/>
    </source>
</evidence>
<reference evidence="4" key="1">
    <citation type="journal article" date="2011" name="Proc. Natl. Acad. Sci. U.S.A.">
        <title>Obligate biotrophy features unraveled by the genomic analysis of rust fungi.</title>
        <authorList>
            <person name="Duplessis S."/>
            <person name="Cuomo C.A."/>
            <person name="Lin Y.-C."/>
            <person name="Aerts A."/>
            <person name="Tisserant E."/>
            <person name="Veneault-Fourrey C."/>
            <person name="Joly D.L."/>
            <person name="Hacquard S."/>
            <person name="Amselem J."/>
            <person name="Cantarel B.L."/>
            <person name="Chiu R."/>
            <person name="Coutinho P.M."/>
            <person name="Feau N."/>
            <person name="Field M."/>
            <person name="Frey P."/>
            <person name="Gelhaye E."/>
            <person name="Goldberg J."/>
            <person name="Grabherr M.G."/>
            <person name="Kodira C.D."/>
            <person name="Kohler A."/>
            <person name="Kuees U."/>
            <person name="Lindquist E.A."/>
            <person name="Lucas S.M."/>
            <person name="Mago R."/>
            <person name="Mauceli E."/>
            <person name="Morin E."/>
            <person name="Murat C."/>
            <person name="Pangilinan J.L."/>
            <person name="Park R."/>
            <person name="Pearson M."/>
            <person name="Quesneville H."/>
            <person name="Rouhier N."/>
            <person name="Sakthikumar S."/>
            <person name="Salamov A.A."/>
            <person name="Schmutz J."/>
            <person name="Selles B."/>
            <person name="Shapiro H."/>
            <person name="Tanguay P."/>
            <person name="Tuskan G.A."/>
            <person name="Henrissat B."/>
            <person name="Van de Peer Y."/>
            <person name="Rouze P."/>
            <person name="Ellis J.G."/>
            <person name="Dodds P.N."/>
            <person name="Schein J.E."/>
            <person name="Zhong S."/>
            <person name="Hamelin R.C."/>
            <person name="Grigoriev I.V."/>
            <person name="Szabo L.J."/>
            <person name="Martin F."/>
        </authorList>
    </citation>
    <scope>NUCLEOTIDE SEQUENCE [LARGE SCALE GENOMIC DNA]</scope>
    <source>
        <strain evidence="4">98AG31 / pathotype 3-4-7</strain>
    </source>
</reference>
<dbReference type="RefSeq" id="XP_007404631.1">
    <property type="nucleotide sequence ID" value="XM_007404569.1"/>
</dbReference>
<gene>
    <name evidence="3" type="ORF">MELLADRAFT_89259</name>
</gene>
<dbReference type="Proteomes" id="UP000001072">
    <property type="component" value="Unassembled WGS sequence"/>
</dbReference>
<keyword evidence="4" id="KW-1185">Reference proteome</keyword>
<evidence type="ECO:0000256" key="1">
    <source>
        <dbReference type="SAM" id="MobiDB-lite"/>
    </source>
</evidence>
<dbReference type="InParanoid" id="F4R5I9"/>
<dbReference type="AlphaFoldDB" id="F4R5I9"/>
<feature type="signal peptide" evidence="2">
    <location>
        <begin position="1"/>
        <end position="21"/>
    </location>
</feature>
<evidence type="ECO:0000313" key="4">
    <source>
        <dbReference type="Proteomes" id="UP000001072"/>
    </source>
</evidence>
<evidence type="ECO:0000256" key="2">
    <source>
        <dbReference type="SAM" id="SignalP"/>
    </source>
</evidence>
<dbReference type="GeneID" id="18935128"/>
<protein>
    <submittedName>
        <fullName evidence="3">Secreted protein</fullName>
    </submittedName>
</protein>
<sequence>MQFFSFALVFASAVMLSQIHAAPTASGLSSANTYTQDSHVLKRAASNSNTMDGNSTGGDTNELPEKTALTTTPDRLMPSTSVVPTDSSPKSTAVDPASEAKIKAAKDAITEQKKTTKAQWRKFKDEEEKLQKMINDYVVLEMKSFKPATMGPI</sequence>